<dbReference type="PANTHER" id="PTHR43540:SF1">
    <property type="entry name" value="ISOCHORISMATASE HYDROLASE"/>
    <property type="match status" value="1"/>
</dbReference>
<sequence>MTEPRRKDVYPGRVLPLSAERCGLLVIDVQNWVMDEANRQPRPEFYEAARGHVIGNIGRLADSCRQTGIEVIYTVMENFTDDGRDRSLDYKLSNFFIPKGSWDAKVIDEVAPRGDEMIIPKTSSSLFNSTNFEYLVRNIGLDTLFVTGFLTDQCIDHTIRDGADRGFHMVCVSDCCATDTQARHQSALAAFKGYCRMETTDSLIAAIKRDTSG</sequence>
<evidence type="ECO:0000256" key="1">
    <source>
        <dbReference type="ARBA" id="ARBA00022801"/>
    </source>
</evidence>
<evidence type="ECO:0000313" key="4">
    <source>
        <dbReference type="Proteomes" id="UP001073227"/>
    </source>
</evidence>
<evidence type="ECO:0000313" key="3">
    <source>
        <dbReference type="EMBL" id="MCY0150399.1"/>
    </source>
</evidence>
<dbReference type="InterPro" id="IPR050272">
    <property type="entry name" value="Isochorismatase-like_hydrls"/>
</dbReference>
<dbReference type="EMBL" id="JAOVZR010000001">
    <property type="protein sequence ID" value="MCY0150399.1"/>
    <property type="molecule type" value="Genomic_DNA"/>
</dbReference>
<evidence type="ECO:0000259" key="2">
    <source>
        <dbReference type="Pfam" id="PF00857"/>
    </source>
</evidence>
<name>A0ABT3ZF32_9HYPH</name>
<dbReference type="SUPFAM" id="SSF52499">
    <property type="entry name" value="Isochorismatase-like hydrolases"/>
    <property type="match status" value="1"/>
</dbReference>
<dbReference type="RefSeq" id="WP_267655837.1">
    <property type="nucleotide sequence ID" value="NZ_JAOVZR010000001.1"/>
</dbReference>
<dbReference type="PANTHER" id="PTHR43540">
    <property type="entry name" value="PEROXYUREIDOACRYLATE/UREIDOACRYLATE AMIDOHYDROLASE-RELATED"/>
    <property type="match status" value="1"/>
</dbReference>
<accession>A0ABT3ZF32</accession>
<dbReference type="CDD" id="cd00431">
    <property type="entry name" value="cysteine_hydrolases"/>
    <property type="match status" value="1"/>
</dbReference>
<dbReference type="Pfam" id="PF00857">
    <property type="entry name" value="Isochorismatase"/>
    <property type="match status" value="1"/>
</dbReference>
<keyword evidence="1 3" id="KW-0378">Hydrolase</keyword>
<dbReference type="Gene3D" id="3.40.50.850">
    <property type="entry name" value="Isochorismatase-like"/>
    <property type="match status" value="1"/>
</dbReference>
<dbReference type="InterPro" id="IPR036380">
    <property type="entry name" value="Isochorismatase-like_sf"/>
</dbReference>
<protein>
    <submittedName>
        <fullName evidence="3">Cysteine hydrolase</fullName>
    </submittedName>
</protein>
<reference evidence="3" key="1">
    <citation type="submission" date="2022-10" db="EMBL/GenBank/DDBJ databases">
        <title>Hoeflea sp. G2-23, isolated from marine algae.</title>
        <authorList>
            <person name="Kristyanto S."/>
            <person name="Kim J.M."/>
            <person name="Jeon C.O."/>
        </authorList>
    </citation>
    <scope>NUCLEOTIDE SEQUENCE</scope>
    <source>
        <strain evidence="3">G2-23</strain>
    </source>
</reference>
<comment type="caution">
    <text evidence="3">The sequence shown here is derived from an EMBL/GenBank/DDBJ whole genome shotgun (WGS) entry which is preliminary data.</text>
</comment>
<dbReference type="GO" id="GO:0016787">
    <property type="term" value="F:hydrolase activity"/>
    <property type="evidence" value="ECO:0007669"/>
    <property type="project" value="UniProtKB-KW"/>
</dbReference>
<gene>
    <name evidence="3" type="ORF">OEG84_22500</name>
</gene>
<dbReference type="InterPro" id="IPR000868">
    <property type="entry name" value="Isochorismatase-like_dom"/>
</dbReference>
<keyword evidence="4" id="KW-1185">Reference proteome</keyword>
<organism evidence="3 4">
    <name type="scientific">Hoeflea algicola</name>
    <dbReference type="NCBI Taxonomy" id="2983763"/>
    <lineage>
        <taxon>Bacteria</taxon>
        <taxon>Pseudomonadati</taxon>
        <taxon>Pseudomonadota</taxon>
        <taxon>Alphaproteobacteria</taxon>
        <taxon>Hyphomicrobiales</taxon>
        <taxon>Rhizobiaceae</taxon>
        <taxon>Hoeflea</taxon>
    </lineage>
</organism>
<feature type="domain" description="Isochorismatase-like" evidence="2">
    <location>
        <begin position="24"/>
        <end position="194"/>
    </location>
</feature>
<dbReference type="Proteomes" id="UP001073227">
    <property type="component" value="Unassembled WGS sequence"/>
</dbReference>
<proteinExistence type="predicted"/>